<dbReference type="FunFam" id="3.40.50.720:FF:000084">
    <property type="entry name" value="Short-chain dehydrogenase reductase"/>
    <property type="match status" value="1"/>
</dbReference>
<dbReference type="GO" id="GO:0008206">
    <property type="term" value="P:bile acid metabolic process"/>
    <property type="evidence" value="ECO:0007669"/>
    <property type="project" value="UniProtKB-ARBA"/>
</dbReference>
<dbReference type="eggNOG" id="COG1028">
    <property type="taxonomic scope" value="Bacteria"/>
</dbReference>
<accession>G8PBU8</accession>
<dbReference type="PATRIC" id="fig|701521.8.peg.1695"/>
<evidence type="ECO:0000256" key="1">
    <source>
        <dbReference type="ARBA" id="ARBA00006484"/>
    </source>
</evidence>
<dbReference type="RefSeq" id="WP_014216200.1">
    <property type="nucleotide sequence ID" value="NC_016605.1"/>
</dbReference>
<dbReference type="STRING" id="701521.PECL_1794"/>
<evidence type="ECO:0000256" key="2">
    <source>
        <dbReference type="ARBA" id="ARBA00023002"/>
    </source>
</evidence>
<dbReference type="KEGG" id="pce:PECL_1794"/>
<dbReference type="PROSITE" id="PS00061">
    <property type="entry name" value="ADH_SHORT"/>
    <property type="match status" value="1"/>
</dbReference>
<dbReference type="InterPro" id="IPR020904">
    <property type="entry name" value="Sc_DH/Rdtase_CS"/>
</dbReference>
<sequence length="242" mass="26438">MKNILITGGTSGIGLATALEMNNPTTNVIVVGRNPEKNATVQAKYPALTVLPADLSNNDDIKKLICEIKSRFGTIDTLFSNAGYGIFKPFTDITEQDFDNMVNTNYKGTFFMIQNALSILKDGGNIVINTSWTYRRGLADSSLYSSTKAALAYLVKSLSLELSTRNIRVNAVSPGYTNTEQFNENQIENTHLEHMLHTVPLHRFANASEIAKVVSFLSSEASSYVNGQDILIDGGLTSVQTD</sequence>
<evidence type="ECO:0000313" key="4">
    <source>
        <dbReference type="Proteomes" id="UP000005444"/>
    </source>
</evidence>
<dbReference type="PANTHER" id="PTHR43669">
    <property type="entry name" value="5-KETO-D-GLUCONATE 5-REDUCTASE"/>
    <property type="match status" value="1"/>
</dbReference>
<dbReference type="PANTHER" id="PTHR43669:SF3">
    <property type="entry name" value="ALCOHOL DEHYDROGENASE, PUTATIVE (AFU_ORTHOLOGUE AFUA_3G03445)-RELATED"/>
    <property type="match status" value="1"/>
</dbReference>
<keyword evidence="4" id="KW-1185">Reference proteome</keyword>
<dbReference type="EMBL" id="CP003137">
    <property type="protein sequence ID" value="AEV96006.1"/>
    <property type="molecule type" value="Genomic_DNA"/>
</dbReference>
<dbReference type="Gene3D" id="3.40.50.720">
    <property type="entry name" value="NAD(P)-binding Rossmann-like Domain"/>
    <property type="match status" value="1"/>
</dbReference>
<dbReference type="Pfam" id="PF13561">
    <property type="entry name" value="adh_short_C2"/>
    <property type="match status" value="1"/>
</dbReference>
<evidence type="ECO:0000313" key="3">
    <source>
        <dbReference type="EMBL" id="AEV96006.1"/>
    </source>
</evidence>
<name>G8PBU8_PEDCP</name>
<proteinExistence type="inferred from homology"/>
<protein>
    <submittedName>
        <fullName evidence="3">Short chain dehydrogenase family protein</fullName>
    </submittedName>
</protein>
<organism evidence="3 4">
    <name type="scientific">Pediococcus claussenii (strain ATCC BAA-344 / DSM 14800 / JCM 18046 / KCTC 3811 / LMG 21948 / P06)</name>
    <dbReference type="NCBI Taxonomy" id="701521"/>
    <lineage>
        <taxon>Bacteria</taxon>
        <taxon>Bacillati</taxon>
        <taxon>Bacillota</taxon>
        <taxon>Bacilli</taxon>
        <taxon>Lactobacillales</taxon>
        <taxon>Lactobacillaceae</taxon>
        <taxon>Pediococcus</taxon>
    </lineage>
</organism>
<dbReference type="PRINTS" id="PR00081">
    <property type="entry name" value="GDHRDH"/>
</dbReference>
<dbReference type="HOGENOM" id="CLU_010194_1_0_9"/>
<reference evidence="3 4" key="1">
    <citation type="journal article" date="2012" name="J. Bacteriol.">
        <title>Complete Genome Sequence of the Beer Spoilage Organism Pediococcus claussenii ATCC BAA-344T.</title>
        <authorList>
            <person name="Pittet V."/>
            <person name="Abegunde T."/>
            <person name="Marfleet T."/>
            <person name="Haakensen M."/>
            <person name="Morrow K."/>
            <person name="Jayaprakash T."/>
            <person name="Schroeder K."/>
            <person name="Trost B."/>
            <person name="Byrns S."/>
            <person name="Bergsveinson J."/>
            <person name="Kusalik A."/>
            <person name="Ziola B."/>
        </authorList>
    </citation>
    <scope>NUCLEOTIDE SEQUENCE [LARGE SCALE GENOMIC DNA]</scope>
    <source>
        <strain evidence="3 4">ATCC BAA-344</strain>
    </source>
</reference>
<dbReference type="InterPro" id="IPR002347">
    <property type="entry name" value="SDR_fam"/>
</dbReference>
<comment type="similarity">
    <text evidence="1">Belongs to the short-chain dehydrogenases/reductases (SDR) family.</text>
</comment>
<dbReference type="InterPro" id="IPR036291">
    <property type="entry name" value="NAD(P)-bd_dom_sf"/>
</dbReference>
<dbReference type="Proteomes" id="UP000005444">
    <property type="component" value="Chromosome"/>
</dbReference>
<dbReference type="CDD" id="cd05233">
    <property type="entry name" value="SDR_c"/>
    <property type="match status" value="1"/>
</dbReference>
<dbReference type="GO" id="GO:0016491">
    <property type="term" value="F:oxidoreductase activity"/>
    <property type="evidence" value="ECO:0007669"/>
    <property type="project" value="UniProtKB-KW"/>
</dbReference>
<keyword evidence="2" id="KW-0560">Oxidoreductase</keyword>
<dbReference type="SUPFAM" id="SSF51735">
    <property type="entry name" value="NAD(P)-binding Rossmann-fold domains"/>
    <property type="match status" value="1"/>
</dbReference>
<dbReference type="AlphaFoldDB" id="G8PBU8"/>
<gene>
    <name evidence="3" type="ordered locus">PECL_1794</name>
</gene>